<dbReference type="EMBL" id="PYHP01000030">
    <property type="protein sequence ID" value="PUA39052.1"/>
    <property type="molecule type" value="Genomic_DNA"/>
</dbReference>
<dbReference type="AlphaFoldDB" id="A0A2T6G4J2"/>
<proteinExistence type="predicted"/>
<evidence type="ECO:0000313" key="2">
    <source>
        <dbReference type="Proteomes" id="UP000244184"/>
    </source>
</evidence>
<comment type="caution">
    <text evidence="1">The sequence shown here is derived from an EMBL/GenBank/DDBJ whole genome shotgun (WGS) entry which is preliminary data.</text>
</comment>
<gene>
    <name evidence="1" type="ORF">C8Z91_11300</name>
</gene>
<dbReference type="Proteomes" id="UP000244184">
    <property type="component" value="Unassembled WGS sequence"/>
</dbReference>
<protein>
    <submittedName>
        <fullName evidence="1">Uncharacterized protein</fullName>
    </submittedName>
</protein>
<name>A0A2T6G4J2_9BACL</name>
<dbReference type="RefSeq" id="WP_108531497.1">
    <property type="nucleotide sequence ID" value="NZ_PYHP01000030.1"/>
</dbReference>
<accession>A0A2T6G4J2</accession>
<sequence length="74" mass="8316">MAALKGECQTLLNTAEAHIKEINILKDQMADQSIPEWFKTEFGENALKGVVDTLQGPNLFWCLVAVAYRLHRKG</sequence>
<organism evidence="1 2">
    <name type="scientific">Paenibacillus elgii</name>
    <dbReference type="NCBI Taxonomy" id="189691"/>
    <lineage>
        <taxon>Bacteria</taxon>
        <taxon>Bacillati</taxon>
        <taxon>Bacillota</taxon>
        <taxon>Bacilli</taxon>
        <taxon>Bacillales</taxon>
        <taxon>Paenibacillaceae</taxon>
        <taxon>Paenibacillus</taxon>
    </lineage>
</organism>
<reference evidence="1 2" key="1">
    <citation type="submission" date="2018-03" db="EMBL/GenBank/DDBJ databases">
        <title>Genome sequence of Paenibacillus elgii strain AC13 an antimicrobial compound producing bacteria.</title>
        <authorList>
            <person name="Kurokawa A.S."/>
            <person name="Araujo J.F."/>
            <person name="Costa R.A."/>
            <person name="Ortega D.B."/>
            <person name="Pires A.S."/>
            <person name="Pappas G.J.Jr."/>
            <person name="Franco O.L."/>
            <person name="Barreto C."/>
            <person name="Magalhaes B.S."/>
            <person name="Kruger R.H."/>
        </authorList>
    </citation>
    <scope>NUCLEOTIDE SEQUENCE [LARGE SCALE GENOMIC DNA]</scope>
    <source>
        <strain evidence="1 2">AC13</strain>
    </source>
</reference>
<evidence type="ECO:0000313" key="1">
    <source>
        <dbReference type="EMBL" id="PUA39052.1"/>
    </source>
</evidence>